<feature type="non-terminal residue" evidence="1">
    <location>
        <position position="1"/>
    </location>
</feature>
<proteinExistence type="predicted"/>
<keyword evidence="2" id="KW-1185">Reference proteome</keyword>
<reference evidence="1 2" key="1">
    <citation type="submission" date="2020-03" db="EMBL/GenBank/DDBJ databases">
        <title>Dissostichus mawsoni Genome sequencing and assembly.</title>
        <authorList>
            <person name="Park H."/>
        </authorList>
    </citation>
    <scope>NUCLEOTIDE SEQUENCE [LARGE SCALE GENOMIC DNA]</scope>
    <source>
        <strain evidence="1">DM0001</strain>
        <tissue evidence="1">Muscle</tissue>
    </source>
</reference>
<gene>
    <name evidence="1" type="ORF">F7725_006531</name>
</gene>
<sequence length="133" mass="14809">MSYWRSVEVNQHHSVLARYQDTMFLIVPSRKKAWEYEVVFGKAPVLKDALTDCPSILSHWHKKKEDFCTAGGEEETVGGLQIWAKKLFKENSTTQLNHCSFLQGLAITAMTSDSSLSGGEDTAAPLLTLLSGF</sequence>
<organism evidence="1 2">
    <name type="scientific">Dissostichus mawsoni</name>
    <name type="common">Antarctic cod</name>
    <dbReference type="NCBI Taxonomy" id="36200"/>
    <lineage>
        <taxon>Eukaryota</taxon>
        <taxon>Metazoa</taxon>
        <taxon>Chordata</taxon>
        <taxon>Craniata</taxon>
        <taxon>Vertebrata</taxon>
        <taxon>Euteleostomi</taxon>
        <taxon>Actinopterygii</taxon>
        <taxon>Neopterygii</taxon>
        <taxon>Teleostei</taxon>
        <taxon>Neoteleostei</taxon>
        <taxon>Acanthomorphata</taxon>
        <taxon>Eupercaria</taxon>
        <taxon>Perciformes</taxon>
        <taxon>Notothenioidei</taxon>
        <taxon>Nototheniidae</taxon>
        <taxon>Dissostichus</taxon>
    </lineage>
</organism>
<evidence type="ECO:0000313" key="2">
    <source>
        <dbReference type="Proteomes" id="UP000518266"/>
    </source>
</evidence>
<evidence type="ECO:0000313" key="1">
    <source>
        <dbReference type="EMBL" id="KAF3840669.1"/>
    </source>
</evidence>
<comment type="caution">
    <text evidence="1">The sequence shown here is derived from an EMBL/GenBank/DDBJ whole genome shotgun (WGS) entry which is preliminary data.</text>
</comment>
<dbReference type="EMBL" id="JAAKFY010000020">
    <property type="protein sequence ID" value="KAF3840669.1"/>
    <property type="molecule type" value="Genomic_DNA"/>
</dbReference>
<dbReference type="AlphaFoldDB" id="A0A7J5XVZ2"/>
<protein>
    <submittedName>
        <fullName evidence="1">Uncharacterized protein</fullName>
    </submittedName>
</protein>
<name>A0A7J5XVZ2_DISMA</name>
<accession>A0A7J5XVZ2</accession>
<dbReference type="Proteomes" id="UP000518266">
    <property type="component" value="Unassembled WGS sequence"/>
</dbReference>